<dbReference type="InterPro" id="IPR050640">
    <property type="entry name" value="Bact_2-comp_sensor_kinase"/>
</dbReference>
<dbReference type="GO" id="GO:0000155">
    <property type="term" value="F:phosphorelay sensor kinase activity"/>
    <property type="evidence" value="ECO:0007669"/>
    <property type="project" value="InterPro"/>
</dbReference>
<dbReference type="PANTHER" id="PTHR34220">
    <property type="entry name" value="SENSOR HISTIDINE KINASE YPDA"/>
    <property type="match status" value="1"/>
</dbReference>
<keyword evidence="7" id="KW-1185">Reference proteome</keyword>
<feature type="transmembrane region" description="Helical" evidence="2">
    <location>
        <begin position="15"/>
        <end position="35"/>
    </location>
</feature>
<reference evidence="4" key="1">
    <citation type="journal article" date="2014" name="Int. J. Syst. Evol. Microbiol.">
        <title>Complete genome of a new Firmicutes species belonging to the dominant human colonic microbiota ('Ruminococcus bicirculans') reveals two chromosomes and a selective capacity to utilize plant glucans.</title>
        <authorList>
            <consortium name="NISC Comparative Sequencing Program"/>
            <person name="Wegmann U."/>
            <person name="Louis P."/>
            <person name="Goesmann A."/>
            <person name="Henrissat B."/>
            <person name="Duncan S.H."/>
            <person name="Flint H.J."/>
        </authorList>
    </citation>
    <scope>NUCLEOTIDE SEQUENCE</scope>
    <source>
        <strain evidence="4">CGMCC 1.15644</strain>
    </source>
</reference>
<dbReference type="GO" id="GO:0016020">
    <property type="term" value="C:membrane"/>
    <property type="evidence" value="ECO:0007669"/>
    <property type="project" value="InterPro"/>
</dbReference>
<protein>
    <submittedName>
        <fullName evidence="5">Histidine kinase</fullName>
    </submittedName>
</protein>
<dbReference type="PANTHER" id="PTHR34220:SF7">
    <property type="entry name" value="SENSOR HISTIDINE KINASE YPDA"/>
    <property type="match status" value="1"/>
</dbReference>
<sequence>MTSFNLKTYYKNYRLHLLIWSIYVFYDVFILGFISKFREPGVYVIVYIINIFTFYLQAYFFKKILNNNNNSVKVVKVLLLDTLVVITYILSTQLLVIAFEQFKLIDSDTLSIFDRGFILSCIYRSLLFIGFATGYVYILKSFEDQKKVEKLERQNLISQLEKQSLENDLVQSQNNFLRSQINPHFLFNTLNFIYNDTRKKAPLAADAIMNLSEMMRYALKLPEASELVPLREEVEQIEHLINLHKLRTANSINLSLEVNGDLFGLRFPPLILLTLVENIFKHGNVSHSTQPALIKIDYSLNTLMISTINMVNDVRGRHESHHVGLENVANRLKSFYKDDYVFKHYTDPLNRYVTEICINVINPLAKLNMTR</sequence>
<evidence type="ECO:0000256" key="1">
    <source>
        <dbReference type="SAM" id="Coils"/>
    </source>
</evidence>
<reference evidence="4" key="4">
    <citation type="submission" date="2024-05" db="EMBL/GenBank/DDBJ databases">
        <authorList>
            <person name="Sun Q."/>
            <person name="Zhou Y."/>
        </authorList>
    </citation>
    <scope>NUCLEOTIDE SEQUENCE</scope>
    <source>
        <strain evidence="4">CGMCC 1.15644</strain>
    </source>
</reference>
<evidence type="ECO:0000313" key="5">
    <source>
        <dbReference type="EMBL" id="TCO23693.1"/>
    </source>
</evidence>
<keyword evidence="2" id="KW-0812">Transmembrane</keyword>
<organism evidence="5 6">
    <name type="scientific">Pedobacter psychrotolerans</name>
    <dbReference type="NCBI Taxonomy" id="1843235"/>
    <lineage>
        <taxon>Bacteria</taxon>
        <taxon>Pseudomonadati</taxon>
        <taxon>Bacteroidota</taxon>
        <taxon>Sphingobacteriia</taxon>
        <taxon>Sphingobacteriales</taxon>
        <taxon>Sphingobacteriaceae</taxon>
        <taxon>Pedobacter</taxon>
    </lineage>
</organism>
<dbReference type="Proteomes" id="UP000622648">
    <property type="component" value="Unassembled WGS sequence"/>
</dbReference>
<feature type="coiled-coil region" evidence="1">
    <location>
        <begin position="139"/>
        <end position="168"/>
    </location>
</feature>
<dbReference type="AlphaFoldDB" id="A0A4R2HA81"/>
<reference evidence="5 6" key="3">
    <citation type="submission" date="2019-03" db="EMBL/GenBank/DDBJ databases">
        <title>Genomic Encyclopedia of Type Strains, Phase IV (KMG-IV): sequencing the most valuable type-strain genomes for metagenomic binning, comparative biology and taxonomic classification.</title>
        <authorList>
            <person name="Goeker M."/>
        </authorList>
    </citation>
    <scope>NUCLEOTIDE SEQUENCE [LARGE SCALE GENOMIC DNA]</scope>
    <source>
        <strain evidence="5 6">DSM 103236</strain>
    </source>
</reference>
<name>A0A4R2HA81_9SPHI</name>
<proteinExistence type="predicted"/>
<keyword evidence="2" id="KW-1133">Transmembrane helix</keyword>
<evidence type="ECO:0000313" key="7">
    <source>
        <dbReference type="Proteomes" id="UP000622648"/>
    </source>
</evidence>
<evidence type="ECO:0000259" key="3">
    <source>
        <dbReference type="Pfam" id="PF06580"/>
    </source>
</evidence>
<reference evidence="7" key="2">
    <citation type="journal article" date="2019" name="Int. J. Syst. Evol. Microbiol.">
        <title>The Global Catalogue of Microorganisms (GCM) 10K type strain sequencing project: providing services to taxonomists for standard genome sequencing and annotation.</title>
        <authorList>
            <consortium name="The Broad Institute Genomics Platform"/>
            <consortium name="The Broad Institute Genome Sequencing Center for Infectious Disease"/>
            <person name="Wu L."/>
            <person name="Ma J."/>
        </authorList>
    </citation>
    <scope>NUCLEOTIDE SEQUENCE [LARGE SCALE GENOMIC DNA]</scope>
    <source>
        <strain evidence="7">CGMCC 1.15644</strain>
    </source>
</reference>
<feature type="transmembrane region" description="Helical" evidence="2">
    <location>
        <begin position="41"/>
        <end position="62"/>
    </location>
</feature>
<comment type="caution">
    <text evidence="5">The sequence shown here is derived from an EMBL/GenBank/DDBJ whole genome shotgun (WGS) entry which is preliminary data.</text>
</comment>
<feature type="transmembrane region" description="Helical" evidence="2">
    <location>
        <begin position="74"/>
        <end position="97"/>
    </location>
</feature>
<evidence type="ECO:0000313" key="4">
    <source>
        <dbReference type="EMBL" id="GGE61883.1"/>
    </source>
</evidence>
<feature type="domain" description="Signal transduction histidine kinase internal region" evidence="3">
    <location>
        <begin position="174"/>
        <end position="251"/>
    </location>
</feature>
<dbReference type="InterPro" id="IPR010559">
    <property type="entry name" value="Sig_transdc_His_kin_internal"/>
</dbReference>
<gene>
    <name evidence="5" type="ORF">EV200_105162</name>
    <name evidence="4" type="ORF">GCM10011413_30310</name>
</gene>
<evidence type="ECO:0000313" key="6">
    <source>
        <dbReference type="Proteomes" id="UP000295684"/>
    </source>
</evidence>
<dbReference type="RefSeq" id="WP_132533614.1">
    <property type="nucleotide sequence ID" value="NZ_BMJO01000005.1"/>
</dbReference>
<dbReference type="EMBL" id="BMJO01000005">
    <property type="protein sequence ID" value="GGE61883.1"/>
    <property type="molecule type" value="Genomic_DNA"/>
</dbReference>
<keyword evidence="2" id="KW-0472">Membrane</keyword>
<evidence type="ECO:0000256" key="2">
    <source>
        <dbReference type="SAM" id="Phobius"/>
    </source>
</evidence>
<dbReference type="Pfam" id="PF06580">
    <property type="entry name" value="His_kinase"/>
    <property type="match status" value="1"/>
</dbReference>
<dbReference type="EMBL" id="SLWO01000005">
    <property type="protein sequence ID" value="TCO23693.1"/>
    <property type="molecule type" value="Genomic_DNA"/>
</dbReference>
<keyword evidence="5" id="KW-0418">Kinase</keyword>
<accession>A0A4R2HA81</accession>
<dbReference type="Proteomes" id="UP000295684">
    <property type="component" value="Unassembled WGS sequence"/>
</dbReference>
<dbReference type="OrthoDB" id="9792992at2"/>
<feature type="transmembrane region" description="Helical" evidence="2">
    <location>
        <begin position="117"/>
        <end position="138"/>
    </location>
</feature>
<keyword evidence="5" id="KW-0808">Transferase</keyword>
<keyword evidence="1" id="KW-0175">Coiled coil</keyword>